<organism evidence="1 2">
    <name type="scientific">Panicum virgatum</name>
    <name type="common">Blackwell switchgrass</name>
    <dbReference type="NCBI Taxonomy" id="38727"/>
    <lineage>
        <taxon>Eukaryota</taxon>
        <taxon>Viridiplantae</taxon>
        <taxon>Streptophyta</taxon>
        <taxon>Embryophyta</taxon>
        <taxon>Tracheophyta</taxon>
        <taxon>Spermatophyta</taxon>
        <taxon>Magnoliopsida</taxon>
        <taxon>Liliopsida</taxon>
        <taxon>Poales</taxon>
        <taxon>Poaceae</taxon>
        <taxon>PACMAD clade</taxon>
        <taxon>Panicoideae</taxon>
        <taxon>Panicodae</taxon>
        <taxon>Paniceae</taxon>
        <taxon>Panicinae</taxon>
        <taxon>Panicum</taxon>
        <taxon>Panicum sect. Hiantes</taxon>
    </lineage>
</organism>
<sequence>MVAGVDSFPLPSVLRGWLYAFLGFKAPGMVLGAGSCSYYQALGVLQHGGRRTLPDFRLRELPKMTMETLPGVCVNTLCTGGVSCKKQGCTVCLFNTVSLSQKKNLGDVWDFVPLLPADLDTYISSP</sequence>
<reference evidence="1" key="1">
    <citation type="submission" date="2020-05" db="EMBL/GenBank/DDBJ databases">
        <title>WGS assembly of Panicum virgatum.</title>
        <authorList>
            <person name="Lovell J.T."/>
            <person name="Jenkins J."/>
            <person name="Shu S."/>
            <person name="Juenger T.E."/>
            <person name="Schmutz J."/>
        </authorList>
    </citation>
    <scope>NUCLEOTIDE SEQUENCE</scope>
    <source>
        <strain evidence="1">AP13</strain>
    </source>
</reference>
<gene>
    <name evidence="1" type="ORF">PVAP13_5KG491107</name>
</gene>
<accession>A0A8T0SVD1</accession>
<dbReference type="AlphaFoldDB" id="A0A8T0SVD1"/>
<evidence type="ECO:0000313" key="2">
    <source>
        <dbReference type="Proteomes" id="UP000823388"/>
    </source>
</evidence>
<comment type="caution">
    <text evidence="1">The sequence shown here is derived from an EMBL/GenBank/DDBJ whole genome shotgun (WGS) entry which is preliminary data.</text>
</comment>
<protein>
    <submittedName>
        <fullName evidence="1">Uncharacterized protein</fullName>
    </submittedName>
</protein>
<dbReference type="EMBL" id="CM029045">
    <property type="protein sequence ID" value="KAG2600146.1"/>
    <property type="molecule type" value="Genomic_DNA"/>
</dbReference>
<dbReference type="Proteomes" id="UP000823388">
    <property type="component" value="Chromosome 5K"/>
</dbReference>
<keyword evidence="2" id="KW-1185">Reference proteome</keyword>
<proteinExistence type="predicted"/>
<evidence type="ECO:0000313" key="1">
    <source>
        <dbReference type="EMBL" id="KAG2600146.1"/>
    </source>
</evidence>
<name>A0A8T0SVD1_PANVG</name>